<protein>
    <submittedName>
        <fullName evidence="8">Ferrichrome ABC transporter substrate-binding protein</fullName>
    </submittedName>
</protein>
<reference evidence="8" key="1">
    <citation type="submission" date="2016-08" db="EMBL/GenBank/DDBJ databases">
        <title>Complete Genome Seqeunce of Paenibacillus sp. BIHB 4019 from tea rhizoplane.</title>
        <authorList>
            <person name="Thakur R."/>
            <person name="Swarnkar M.K."/>
            <person name="Gulati A."/>
        </authorList>
    </citation>
    <scope>NUCLEOTIDE SEQUENCE [LARGE SCALE GENOMIC DNA]</scope>
    <source>
        <strain evidence="8">BIHB4019</strain>
    </source>
</reference>
<evidence type="ECO:0000256" key="3">
    <source>
        <dbReference type="ARBA" id="ARBA00022448"/>
    </source>
</evidence>
<keyword evidence="4 6" id="KW-0732">Signal</keyword>
<evidence type="ECO:0000256" key="6">
    <source>
        <dbReference type="SAM" id="SignalP"/>
    </source>
</evidence>
<organism evidence="8">
    <name type="scientific">Paenibacillus sp. BIHB 4019</name>
    <dbReference type="NCBI Taxonomy" id="1870819"/>
    <lineage>
        <taxon>Bacteria</taxon>
        <taxon>Bacillati</taxon>
        <taxon>Bacillota</taxon>
        <taxon>Bacilli</taxon>
        <taxon>Bacillales</taxon>
        <taxon>Paenibacillaceae</taxon>
        <taxon>Paenibacillus</taxon>
    </lineage>
</organism>
<dbReference type="AlphaFoldDB" id="A0A1B2DE58"/>
<dbReference type="InterPro" id="IPR002491">
    <property type="entry name" value="ABC_transptr_periplasmic_BD"/>
</dbReference>
<dbReference type="RefSeq" id="WP_099517359.1">
    <property type="nucleotide sequence ID" value="NZ_CP016808.1"/>
</dbReference>
<evidence type="ECO:0000256" key="5">
    <source>
        <dbReference type="SAM" id="MobiDB-lite"/>
    </source>
</evidence>
<dbReference type="GO" id="GO:1901678">
    <property type="term" value="P:iron coordination entity transport"/>
    <property type="evidence" value="ECO:0007669"/>
    <property type="project" value="UniProtKB-ARBA"/>
</dbReference>
<dbReference type="PANTHER" id="PTHR30532:SF1">
    <property type="entry name" value="IRON(3+)-HYDROXAMATE-BINDING PROTEIN FHUD"/>
    <property type="match status" value="1"/>
</dbReference>
<dbReference type="InterPro" id="IPR051313">
    <property type="entry name" value="Bact_iron-sidero_bind"/>
</dbReference>
<dbReference type="PROSITE" id="PS50983">
    <property type="entry name" value="FE_B12_PBP"/>
    <property type="match status" value="1"/>
</dbReference>
<dbReference type="EMBL" id="CP016808">
    <property type="protein sequence ID" value="ANY65983.1"/>
    <property type="molecule type" value="Genomic_DNA"/>
</dbReference>
<comment type="subcellular location">
    <subcellularLocation>
        <location evidence="1">Cell envelope</location>
    </subcellularLocation>
</comment>
<feature type="region of interest" description="Disordered" evidence="5">
    <location>
        <begin position="35"/>
        <end position="73"/>
    </location>
</feature>
<dbReference type="SUPFAM" id="SSF53807">
    <property type="entry name" value="Helical backbone' metal receptor"/>
    <property type="match status" value="1"/>
</dbReference>
<accession>A0A1B2DE58</accession>
<comment type="similarity">
    <text evidence="2">Belongs to the bacterial solute-binding protein 8 family.</text>
</comment>
<evidence type="ECO:0000313" key="8">
    <source>
        <dbReference type="EMBL" id="ANY65983.1"/>
    </source>
</evidence>
<keyword evidence="3" id="KW-0813">Transport</keyword>
<feature type="compositionally biased region" description="Polar residues" evidence="5">
    <location>
        <begin position="35"/>
        <end position="46"/>
    </location>
</feature>
<sequence length="346" mass="37124">MFQKYSFLRKRLKASGLSLLIIGMALSLLSACGSTKAENPAEPSQTAAAVEESQAPEASEAPEASVEVSATKTVTDEQGHELVIPAKPLKVFAPYMEDSLLSLGVTPIAQWGNSGKGQAYLQDRLKGVPTVEFSGGRPPSPEQIMDFEPDLIILHTAHYADDGIYEQYSKIAPTYVFVNAAGDLNSSITKLGELLGKPAEAKQALGDYEQKKEEAKAKLAPVADGKKAVLINFNAKGMYLIGGNYFGGYVLSHELGIGKSKLVEEKNSVDASLEILPELDADFIFTIDYAGSGAANIKELTDNAIWRSMPAVKAGHVYAVSDEYWTGGGLIAYSKIIDDIVRFLAP</sequence>
<evidence type="ECO:0000256" key="1">
    <source>
        <dbReference type="ARBA" id="ARBA00004196"/>
    </source>
</evidence>
<name>A0A1B2DE58_9BACL</name>
<dbReference type="GO" id="GO:0030288">
    <property type="term" value="C:outer membrane-bounded periplasmic space"/>
    <property type="evidence" value="ECO:0007669"/>
    <property type="project" value="TreeGrafter"/>
</dbReference>
<evidence type="ECO:0000256" key="2">
    <source>
        <dbReference type="ARBA" id="ARBA00008814"/>
    </source>
</evidence>
<dbReference type="Pfam" id="PF01497">
    <property type="entry name" value="Peripla_BP_2"/>
    <property type="match status" value="1"/>
</dbReference>
<feature type="chain" id="PRO_5008534764" evidence="6">
    <location>
        <begin position="38"/>
        <end position="346"/>
    </location>
</feature>
<feature type="compositionally biased region" description="Low complexity" evidence="5">
    <location>
        <begin position="47"/>
        <end position="70"/>
    </location>
</feature>
<gene>
    <name evidence="8" type="ORF">BBD42_05550</name>
</gene>
<dbReference type="PROSITE" id="PS51257">
    <property type="entry name" value="PROKAR_LIPOPROTEIN"/>
    <property type="match status" value="1"/>
</dbReference>
<feature type="signal peptide" evidence="6">
    <location>
        <begin position="1"/>
        <end position="37"/>
    </location>
</feature>
<evidence type="ECO:0000259" key="7">
    <source>
        <dbReference type="PROSITE" id="PS50983"/>
    </source>
</evidence>
<evidence type="ECO:0000256" key="4">
    <source>
        <dbReference type="ARBA" id="ARBA00022729"/>
    </source>
</evidence>
<proteinExistence type="inferred from homology"/>
<dbReference type="PANTHER" id="PTHR30532">
    <property type="entry name" value="IRON III DICITRATE-BINDING PERIPLASMIC PROTEIN"/>
    <property type="match status" value="1"/>
</dbReference>
<dbReference type="Gene3D" id="3.40.50.1980">
    <property type="entry name" value="Nitrogenase molybdenum iron protein domain"/>
    <property type="match status" value="2"/>
</dbReference>
<feature type="domain" description="Fe/B12 periplasmic-binding" evidence="7">
    <location>
        <begin position="88"/>
        <end position="346"/>
    </location>
</feature>